<organism evidence="5 6">
    <name type="scientific">Artemisia annua</name>
    <name type="common">Sweet wormwood</name>
    <dbReference type="NCBI Taxonomy" id="35608"/>
    <lineage>
        <taxon>Eukaryota</taxon>
        <taxon>Viridiplantae</taxon>
        <taxon>Streptophyta</taxon>
        <taxon>Embryophyta</taxon>
        <taxon>Tracheophyta</taxon>
        <taxon>Spermatophyta</taxon>
        <taxon>Magnoliopsida</taxon>
        <taxon>eudicotyledons</taxon>
        <taxon>Gunneridae</taxon>
        <taxon>Pentapetalae</taxon>
        <taxon>asterids</taxon>
        <taxon>campanulids</taxon>
        <taxon>Asterales</taxon>
        <taxon>Asteraceae</taxon>
        <taxon>Asteroideae</taxon>
        <taxon>Anthemideae</taxon>
        <taxon>Artemisiinae</taxon>
        <taxon>Artemisia</taxon>
    </lineage>
</organism>
<proteinExistence type="inferred from homology"/>
<sequence length="273" mass="31397">MGVWKGCNRGVCNRGNIGVLNRCSRIKRSSATIKRQMRVCRLFVFVVAVRRSGRRRNKGPDKKKFSHDKTADESAQAFLMYSETWAARLGKTSMLNDVDIAYIPVSNGVHKFVLCLNLKYPEVIVFYNSRVRNKNGSAKQVLSLFPYMRITEVVNFAAYMRAMKHVNAEAIDKAELRRPEFMWETDNRPNDCGIFAMHHMESYMGTPIIYWNCGFVVESKKQATQLGKLRRKYVSRLLLVECNSQKGRIQTELAEMQEKNVGVKTRKGPLARN</sequence>
<keyword evidence="2" id="KW-0645">Protease</keyword>
<evidence type="ECO:0000259" key="4">
    <source>
        <dbReference type="Pfam" id="PF02902"/>
    </source>
</evidence>
<dbReference type="Proteomes" id="UP000245207">
    <property type="component" value="Unassembled WGS sequence"/>
</dbReference>
<dbReference type="EMBL" id="PKPP01000486">
    <property type="protein sequence ID" value="PWA92168.1"/>
    <property type="molecule type" value="Genomic_DNA"/>
</dbReference>
<dbReference type="InterPro" id="IPR003653">
    <property type="entry name" value="Peptidase_C48_C"/>
</dbReference>
<dbReference type="SUPFAM" id="SSF54001">
    <property type="entry name" value="Cysteine proteinases"/>
    <property type="match status" value="1"/>
</dbReference>
<keyword evidence="3" id="KW-0378">Hydrolase</keyword>
<evidence type="ECO:0000313" key="6">
    <source>
        <dbReference type="Proteomes" id="UP000245207"/>
    </source>
</evidence>
<reference evidence="5 6" key="1">
    <citation type="journal article" date="2018" name="Mol. Plant">
        <title>The genome of Artemisia annua provides insight into the evolution of Asteraceae family and artemisinin biosynthesis.</title>
        <authorList>
            <person name="Shen Q."/>
            <person name="Zhang L."/>
            <person name="Liao Z."/>
            <person name="Wang S."/>
            <person name="Yan T."/>
            <person name="Shi P."/>
            <person name="Liu M."/>
            <person name="Fu X."/>
            <person name="Pan Q."/>
            <person name="Wang Y."/>
            <person name="Lv Z."/>
            <person name="Lu X."/>
            <person name="Zhang F."/>
            <person name="Jiang W."/>
            <person name="Ma Y."/>
            <person name="Chen M."/>
            <person name="Hao X."/>
            <person name="Li L."/>
            <person name="Tang Y."/>
            <person name="Lv G."/>
            <person name="Zhou Y."/>
            <person name="Sun X."/>
            <person name="Brodelius P.E."/>
            <person name="Rose J.K.C."/>
            <person name="Tang K."/>
        </authorList>
    </citation>
    <scope>NUCLEOTIDE SEQUENCE [LARGE SCALE GENOMIC DNA]</scope>
    <source>
        <strain evidence="6">cv. Huhao1</strain>
        <tissue evidence="5">Leaf</tissue>
    </source>
</reference>
<evidence type="ECO:0000256" key="2">
    <source>
        <dbReference type="ARBA" id="ARBA00022670"/>
    </source>
</evidence>
<dbReference type="GO" id="GO:0008234">
    <property type="term" value="F:cysteine-type peptidase activity"/>
    <property type="evidence" value="ECO:0007669"/>
    <property type="project" value="InterPro"/>
</dbReference>
<dbReference type="OrthoDB" id="1749738at2759"/>
<comment type="caution">
    <text evidence="5">The sequence shown here is derived from an EMBL/GenBank/DDBJ whole genome shotgun (WGS) entry which is preliminary data.</text>
</comment>
<feature type="domain" description="Ubiquitin-like protease family profile" evidence="4">
    <location>
        <begin position="62"/>
        <end position="204"/>
    </location>
</feature>
<dbReference type="Pfam" id="PF02902">
    <property type="entry name" value="Peptidase_C48"/>
    <property type="match status" value="1"/>
</dbReference>
<evidence type="ECO:0000256" key="1">
    <source>
        <dbReference type="ARBA" id="ARBA00005234"/>
    </source>
</evidence>
<dbReference type="GO" id="GO:0006508">
    <property type="term" value="P:proteolysis"/>
    <property type="evidence" value="ECO:0007669"/>
    <property type="project" value="UniProtKB-KW"/>
</dbReference>
<accession>A0A2U1Q2C1</accession>
<protein>
    <recommendedName>
        <fullName evidence="4">Ubiquitin-like protease family profile domain-containing protein</fullName>
    </recommendedName>
</protein>
<gene>
    <name evidence="5" type="ORF">CTI12_AA082320</name>
</gene>
<dbReference type="InterPro" id="IPR038765">
    <property type="entry name" value="Papain-like_cys_pep_sf"/>
</dbReference>
<comment type="similarity">
    <text evidence="1">Belongs to the peptidase C48 family.</text>
</comment>
<name>A0A2U1Q2C1_ARTAN</name>
<evidence type="ECO:0000256" key="3">
    <source>
        <dbReference type="ARBA" id="ARBA00022801"/>
    </source>
</evidence>
<keyword evidence="6" id="KW-1185">Reference proteome</keyword>
<evidence type="ECO:0000313" key="5">
    <source>
        <dbReference type="EMBL" id="PWA92168.1"/>
    </source>
</evidence>
<dbReference type="AlphaFoldDB" id="A0A2U1Q2C1"/>
<dbReference type="Gene3D" id="3.40.395.10">
    <property type="entry name" value="Adenoviral Proteinase, Chain A"/>
    <property type="match status" value="1"/>
</dbReference>